<dbReference type="SMART" id="SM00494">
    <property type="entry name" value="ChtBD2"/>
    <property type="match status" value="1"/>
</dbReference>
<dbReference type="Gene3D" id="2.170.140.10">
    <property type="entry name" value="Chitin binding domain"/>
    <property type="match status" value="1"/>
</dbReference>
<feature type="chain" id="PRO_5042098370" description="Chitin-binding type-2 domain-containing protein" evidence="2">
    <location>
        <begin position="25"/>
        <end position="1588"/>
    </location>
</feature>
<reference evidence="4" key="2">
    <citation type="journal article" date="2021" name="Genome Biol. Evol.">
        <title>Developing a high-quality reference genome for a parasitic bivalve with doubly uniparental inheritance (Bivalvia: Unionida).</title>
        <authorList>
            <person name="Smith C.H."/>
        </authorList>
    </citation>
    <scope>NUCLEOTIDE SEQUENCE</scope>
    <source>
        <strain evidence="4">CHS0354</strain>
        <tissue evidence="4">Mantle</tissue>
    </source>
</reference>
<dbReference type="PROSITE" id="PS50940">
    <property type="entry name" value="CHIT_BIND_II"/>
    <property type="match status" value="1"/>
</dbReference>
<keyword evidence="2" id="KW-0732">Signal</keyword>
<feature type="region of interest" description="Disordered" evidence="1">
    <location>
        <begin position="1037"/>
        <end position="1067"/>
    </location>
</feature>
<protein>
    <recommendedName>
        <fullName evidence="3">Chitin-binding type-2 domain-containing protein</fullName>
    </recommendedName>
</protein>
<dbReference type="EMBL" id="JAEAOA010000468">
    <property type="protein sequence ID" value="KAK3587159.1"/>
    <property type="molecule type" value="Genomic_DNA"/>
</dbReference>
<dbReference type="InterPro" id="IPR002557">
    <property type="entry name" value="Chitin-bd_dom"/>
</dbReference>
<evidence type="ECO:0000259" key="3">
    <source>
        <dbReference type="PROSITE" id="PS50940"/>
    </source>
</evidence>
<feature type="signal peptide" evidence="2">
    <location>
        <begin position="1"/>
        <end position="24"/>
    </location>
</feature>
<evidence type="ECO:0000256" key="1">
    <source>
        <dbReference type="SAM" id="MobiDB-lite"/>
    </source>
</evidence>
<sequence>MIQRKMIVLSFKVLIAVLISLCEAQSSATTQQITSNWTPVYDNMTINTYTNNVNSSNTFPIENVTNDVNSSNTFPIENVTNDVNSSYTFPIENVTNDVNFSNTLPIENVTNDVNSSNTFPMENVTDSIINSSVVENSVINSSVIEDSVSTSSVVDDYITNSSVIEDSINNSSTMKDSTTNISTIADFTTNFSVIEDSITNHSVIKDSTTNISPIADSTTNSSVIEGSITNSSVTEVSVTNYSVIKDSITNTSTIEDYITNSSVIKEFKAKTPYYATTISSATESPNVNEYSTINISTSLLQTSVSSEKIDILSNNSAIKNLNTTTSINVSNSKEINKTTEDKGMSENIDAFNKTVDVESLNALEDNRTIIGLTTFLASLNDSVLETVTVANASNLKETLNNTKMFNEIGLINETIPVVDGEFNSVSNETLNNVDVIDQTAVNTTEVTITPTSYSQEVTTQGYSLIDNKTSEAIQIHYVSTTTKFETISTPYLRPTTFAVEEVSSAAVARKTTSNVPMSSVGSKAAPPVKQLPPPAIVSRIFEQKTPENPPPIIVPHKSFAPELQQTARKLPPAKPTTLYPPPPPPIIIPPQAKALIDRTAKHPLQRSQTPKPDPFDPQSRFPSLRELERIDLQIDTLKSSTVDKLKHMTHTTAPFATQTSSIARIGETDKRQTYVSGFSDQDFMGIEFFKPKDLMKDTHLHHPTPRKSFFDLQPLDKKPDMGSLVNLASFSQVFFKPQPDIFRSNPINEKRLGTIPSVDDVTSEFKIGDMDKESLGLNLDQSKKSFEEKRQIKLNTETIPWTSSIALGSKLSIEEKHVVRNNAPSAFMPWDISSLNLNLNIPPMSTSKEVPKISLKEKQTIFSNINGSKDKITNTPINSQVPVPSAGSPLQRGINFDSAPAIERLEFSSVGFKANIPVTESEQKEITIKKDASLSSAMQHIENVSASLKWNIPNLGVDWNVPAVRRSKLDKNFPDKPILKGLDLSEPIPLPLPQINVIHDQGSNLNMSPPGSDAFVAINGQVDSEILPVGVWNFMNSRGPPNTGQGLKSQSERDTDTTKSTGIQKSKLASMPEFKPLQLSATFSGSTQSRSLDNVPVYYENQDIFQGASVPMSNQVQSARNSRNITKKIKPIDWNISFMPTGIVSKPNVAESSVDINPIKNVGANIFPQPKNRPIDEAANPVDKYMFSEQNTIQDLKPKTSPPLDPPPIFPYLTRVPTTLKPKTKGHPLVTSSPSRLGDESHNGKGGICDSCVFVNEVCFVPHDVHCNQYYECVSQGGAVQVYKRECAVGLFFNRTNFLCGHPDMTDCSTDRCRQADMREYALEGHCTYHWSCRSSAEGSYPEIRCCPNNGAFKEGEGCIEDSNCKESCSVDSVTNASNTKLQGPCSANLKMTFPDPNSDIIADNSKSKQSVGVQNVAISKNGTALFYGTGKLTLWRFAHLMFGSILAIQLDFLNKQNEPRYQILLTNCNPSSNDGNPSIEIRVDTLYHEVIFEVDTYQARQQRMKLHYIAGSWNTVTFIYDGERAVGAVNRRARSLLLEGGIETRPSPLTIGGCREADSFRGEMDEIYVYEDCLPHNMISIFQSVLE</sequence>
<dbReference type="SUPFAM" id="SSF57625">
    <property type="entry name" value="Invertebrate chitin-binding proteins"/>
    <property type="match status" value="1"/>
</dbReference>
<evidence type="ECO:0000256" key="2">
    <source>
        <dbReference type="SAM" id="SignalP"/>
    </source>
</evidence>
<dbReference type="InterPro" id="IPR013320">
    <property type="entry name" value="ConA-like_dom_sf"/>
</dbReference>
<proteinExistence type="predicted"/>
<gene>
    <name evidence="4" type="ORF">CHS0354_006802</name>
</gene>
<name>A0AAE0VR58_9BIVA</name>
<dbReference type="SUPFAM" id="SSF49899">
    <property type="entry name" value="Concanavalin A-like lectins/glucanases"/>
    <property type="match status" value="1"/>
</dbReference>
<evidence type="ECO:0000313" key="4">
    <source>
        <dbReference type="EMBL" id="KAK3587159.1"/>
    </source>
</evidence>
<organism evidence="4 5">
    <name type="scientific">Potamilus streckersoni</name>
    <dbReference type="NCBI Taxonomy" id="2493646"/>
    <lineage>
        <taxon>Eukaryota</taxon>
        <taxon>Metazoa</taxon>
        <taxon>Spiralia</taxon>
        <taxon>Lophotrochozoa</taxon>
        <taxon>Mollusca</taxon>
        <taxon>Bivalvia</taxon>
        <taxon>Autobranchia</taxon>
        <taxon>Heteroconchia</taxon>
        <taxon>Palaeoheterodonta</taxon>
        <taxon>Unionida</taxon>
        <taxon>Unionoidea</taxon>
        <taxon>Unionidae</taxon>
        <taxon>Ambleminae</taxon>
        <taxon>Lampsilini</taxon>
        <taxon>Potamilus</taxon>
    </lineage>
</organism>
<feature type="domain" description="Chitin-binding type-2" evidence="3">
    <location>
        <begin position="1260"/>
        <end position="1310"/>
    </location>
</feature>
<accession>A0AAE0VR58</accession>
<dbReference type="Pfam" id="PF01607">
    <property type="entry name" value="CBM_14"/>
    <property type="match status" value="1"/>
</dbReference>
<dbReference type="GO" id="GO:0005576">
    <property type="term" value="C:extracellular region"/>
    <property type="evidence" value="ECO:0007669"/>
    <property type="project" value="InterPro"/>
</dbReference>
<keyword evidence="5" id="KW-1185">Reference proteome</keyword>
<dbReference type="Proteomes" id="UP001195483">
    <property type="component" value="Unassembled WGS sequence"/>
</dbReference>
<dbReference type="GO" id="GO:0008061">
    <property type="term" value="F:chitin binding"/>
    <property type="evidence" value="ECO:0007669"/>
    <property type="project" value="InterPro"/>
</dbReference>
<feature type="compositionally biased region" description="Polar residues" evidence="1">
    <location>
        <begin position="1037"/>
        <end position="1049"/>
    </location>
</feature>
<comment type="caution">
    <text evidence="4">The sequence shown here is derived from an EMBL/GenBank/DDBJ whole genome shotgun (WGS) entry which is preliminary data.</text>
</comment>
<dbReference type="InterPro" id="IPR036508">
    <property type="entry name" value="Chitin-bd_dom_sf"/>
</dbReference>
<reference evidence="4" key="1">
    <citation type="journal article" date="2021" name="Genome Biol. Evol.">
        <title>A High-Quality Reference Genome for a Parasitic Bivalve with Doubly Uniparental Inheritance (Bivalvia: Unionida).</title>
        <authorList>
            <person name="Smith C.H."/>
        </authorList>
    </citation>
    <scope>NUCLEOTIDE SEQUENCE</scope>
    <source>
        <strain evidence="4">CHS0354</strain>
    </source>
</reference>
<reference evidence="4" key="3">
    <citation type="submission" date="2023-05" db="EMBL/GenBank/DDBJ databases">
        <authorList>
            <person name="Smith C.H."/>
        </authorList>
    </citation>
    <scope>NUCLEOTIDE SEQUENCE</scope>
    <source>
        <strain evidence="4">CHS0354</strain>
        <tissue evidence="4">Mantle</tissue>
    </source>
</reference>
<evidence type="ECO:0000313" key="5">
    <source>
        <dbReference type="Proteomes" id="UP001195483"/>
    </source>
</evidence>